<sequence length="71" mass="8066">MFTKDRILAFVRHFIAEHGYPPTVREIARGVGLKSTKAVKFHLDGLAREGRIRKIPNRARGLVVEPFTLPI</sequence>
<evidence type="ECO:0000313" key="2">
    <source>
        <dbReference type="EMBL" id="RKX71546.1"/>
    </source>
</evidence>
<dbReference type="AlphaFoldDB" id="A0A660SN56"/>
<evidence type="ECO:0000313" key="3">
    <source>
        <dbReference type="Proteomes" id="UP000268469"/>
    </source>
</evidence>
<dbReference type="InterPro" id="IPR036388">
    <property type="entry name" value="WH-like_DNA-bd_sf"/>
</dbReference>
<reference evidence="2 3" key="1">
    <citation type="submission" date="2018-06" db="EMBL/GenBank/DDBJ databases">
        <title>Extensive metabolic versatility and redundancy in microbially diverse, dynamic hydrothermal sediments.</title>
        <authorList>
            <person name="Dombrowski N."/>
            <person name="Teske A."/>
            <person name="Baker B.J."/>
        </authorList>
    </citation>
    <scope>NUCLEOTIDE SEQUENCE [LARGE SCALE GENOMIC DNA]</scope>
    <source>
        <strain evidence="2">B36_G15</strain>
    </source>
</reference>
<dbReference type="SUPFAM" id="SSF46785">
    <property type="entry name" value="Winged helix' DNA-binding domain"/>
    <property type="match status" value="1"/>
</dbReference>
<dbReference type="GO" id="GO:0004252">
    <property type="term" value="F:serine-type endopeptidase activity"/>
    <property type="evidence" value="ECO:0007669"/>
    <property type="project" value="InterPro"/>
</dbReference>
<dbReference type="Gene3D" id="1.10.10.10">
    <property type="entry name" value="Winged helix-like DNA-binding domain superfamily/Winged helix DNA-binding domain"/>
    <property type="match status" value="1"/>
</dbReference>
<dbReference type="InterPro" id="IPR006199">
    <property type="entry name" value="LexA_DNA-bd_dom"/>
</dbReference>
<dbReference type="GO" id="GO:0006508">
    <property type="term" value="P:proteolysis"/>
    <property type="evidence" value="ECO:0007669"/>
    <property type="project" value="InterPro"/>
</dbReference>
<name>A0A660SN56_UNCW3</name>
<dbReference type="InterPro" id="IPR050077">
    <property type="entry name" value="LexA_repressor"/>
</dbReference>
<feature type="non-terminal residue" evidence="2">
    <location>
        <position position="71"/>
    </location>
</feature>
<organism evidence="2 3">
    <name type="scientific">candidate division WOR-3 bacterium</name>
    <dbReference type="NCBI Taxonomy" id="2052148"/>
    <lineage>
        <taxon>Bacteria</taxon>
        <taxon>Bacteria division WOR-3</taxon>
    </lineage>
</organism>
<dbReference type="PANTHER" id="PTHR33516:SF2">
    <property type="entry name" value="LEXA REPRESSOR-RELATED"/>
    <property type="match status" value="1"/>
</dbReference>
<dbReference type="InterPro" id="IPR036390">
    <property type="entry name" value="WH_DNA-bd_sf"/>
</dbReference>
<dbReference type="PANTHER" id="PTHR33516">
    <property type="entry name" value="LEXA REPRESSOR"/>
    <property type="match status" value="1"/>
</dbReference>
<dbReference type="Pfam" id="PF01726">
    <property type="entry name" value="LexA_DNA_bind"/>
    <property type="match status" value="1"/>
</dbReference>
<dbReference type="EMBL" id="QNBE01000006">
    <property type="protein sequence ID" value="RKX71546.1"/>
    <property type="molecule type" value="Genomic_DNA"/>
</dbReference>
<protein>
    <submittedName>
        <fullName evidence="2">Repressor LexA</fullName>
    </submittedName>
</protein>
<dbReference type="Proteomes" id="UP000268469">
    <property type="component" value="Unassembled WGS sequence"/>
</dbReference>
<evidence type="ECO:0000259" key="1">
    <source>
        <dbReference type="Pfam" id="PF01726"/>
    </source>
</evidence>
<gene>
    <name evidence="2" type="ORF">DRP53_01060</name>
</gene>
<comment type="caution">
    <text evidence="2">The sequence shown here is derived from an EMBL/GenBank/DDBJ whole genome shotgun (WGS) entry which is preliminary data.</text>
</comment>
<accession>A0A660SN56</accession>
<proteinExistence type="predicted"/>
<feature type="domain" description="LexA repressor DNA-binding" evidence="1">
    <location>
        <begin position="6"/>
        <end position="61"/>
    </location>
</feature>